<keyword evidence="4" id="KW-1185">Reference proteome</keyword>
<evidence type="ECO:0000256" key="2">
    <source>
        <dbReference type="SAM" id="Phobius"/>
    </source>
</evidence>
<dbReference type="InterPro" id="IPR010994">
    <property type="entry name" value="RuvA_2-like"/>
</dbReference>
<evidence type="ECO:0000256" key="1">
    <source>
        <dbReference type="SAM" id="MobiDB-lite"/>
    </source>
</evidence>
<gene>
    <name evidence="3" type="ORF">RM555_15605</name>
</gene>
<protein>
    <submittedName>
        <fullName evidence="3">Helix-hairpin-helix domain-containing protein</fullName>
    </submittedName>
</protein>
<keyword evidence="2" id="KW-1133">Transmembrane helix</keyword>
<dbReference type="EMBL" id="JAVRFL010000016">
    <property type="protein sequence ID" value="MDT0530417.1"/>
    <property type="molecule type" value="Genomic_DNA"/>
</dbReference>
<feature type="compositionally biased region" description="Low complexity" evidence="1">
    <location>
        <begin position="215"/>
        <end position="225"/>
    </location>
</feature>
<feature type="region of interest" description="Disordered" evidence="1">
    <location>
        <begin position="191"/>
        <end position="306"/>
    </location>
</feature>
<feature type="compositionally biased region" description="Pro residues" evidence="1">
    <location>
        <begin position="226"/>
        <end position="235"/>
    </location>
</feature>
<comment type="caution">
    <text evidence="3">The sequence shown here is derived from an EMBL/GenBank/DDBJ whole genome shotgun (WGS) entry which is preliminary data.</text>
</comment>
<feature type="transmembrane region" description="Helical" evidence="2">
    <location>
        <begin position="54"/>
        <end position="74"/>
    </location>
</feature>
<dbReference type="Pfam" id="PF12836">
    <property type="entry name" value="HHH_3"/>
    <property type="match status" value="1"/>
</dbReference>
<name>A0ABU2WX23_9ACTN</name>
<dbReference type="SUPFAM" id="SSF47781">
    <property type="entry name" value="RuvA domain 2-like"/>
    <property type="match status" value="1"/>
</dbReference>
<feature type="compositionally biased region" description="Low complexity" evidence="1">
    <location>
        <begin position="243"/>
        <end position="257"/>
    </location>
</feature>
<evidence type="ECO:0000313" key="3">
    <source>
        <dbReference type="EMBL" id="MDT0530417.1"/>
    </source>
</evidence>
<dbReference type="RefSeq" id="WP_311412417.1">
    <property type="nucleotide sequence ID" value="NZ_JAVRFL010000016.1"/>
</dbReference>
<feature type="compositionally biased region" description="Low complexity" evidence="1">
    <location>
        <begin position="194"/>
        <end position="207"/>
    </location>
</feature>
<accession>A0ABU2WX23</accession>
<feature type="region of interest" description="Disordered" evidence="1">
    <location>
        <begin position="141"/>
        <end position="166"/>
    </location>
</feature>
<sequence>MSSAPSPGWPPPAVPRPSATWQVLQSWWLLLPVLGCSCLGGLGFIYVGLRAQRAAWWLPGIFYTVVGSAAFLVVGESDQESALSDWAVGVLLAVWIASILHAALINPAWLRWLTDRRARFAATPWPGGAYPLAPLPGAAPGGPNPHPYPGMSPTYQPGSTAAYPSPTYPPGYPPASPAYPPGSPAYPPGPSSYPPASSYPPGSSSYPPGSPAYPPASSTYPSGSPAYPPATPAGHPPTSTGYAPLAADPTLAPAVDPFPTGPITSLAWQPDAPAPGQPDAPASGPPVGSPIDVNAAGPGDLAALPGFDPQRARQVLAERERRGSFGSLAEFAAAANLAPHEYARLRDAVECVPPAGPAPDRPPPGRVLDV</sequence>
<dbReference type="Proteomes" id="UP001180973">
    <property type="component" value="Unassembled WGS sequence"/>
</dbReference>
<feature type="compositionally biased region" description="Pro residues" evidence="1">
    <location>
        <begin position="272"/>
        <end position="288"/>
    </location>
</feature>
<organism evidence="3 4">
    <name type="scientific">Micromonospora reichwaldensis</name>
    <dbReference type="NCBI Taxonomy" id="3075516"/>
    <lineage>
        <taxon>Bacteria</taxon>
        <taxon>Bacillati</taxon>
        <taxon>Actinomycetota</taxon>
        <taxon>Actinomycetes</taxon>
        <taxon>Micromonosporales</taxon>
        <taxon>Micromonosporaceae</taxon>
        <taxon>Micromonospora</taxon>
    </lineage>
</organism>
<feature type="compositionally biased region" description="Low complexity" evidence="1">
    <location>
        <begin position="295"/>
        <end position="306"/>
    </location>
</feature>
<evidence type="ECO:0000313" key="4">
    <source>
        <dbReference type="Proteomes" id="UP001180973"/>
    </source>
</evidence>
<feature type="transmembrane region" description="Helical" evidence="2">
    <location>
        <begin position="86"/>
        <end position="110"/>
    </location>
</feature>
<reference evidence="3" key="1">
    <citation type="submission" date="2023-09" db="EMBL/GenBank/DDBJ databases">
        <title>30 novel species of actinomycetes from the DSMZ collection.</title>
        <authorList>
            <person name="Nouioui I."/>
        </authorList>
    </citation>
    <scope>NUCLEOTIDE SEQUENCE</scope>
    <source>
        <strain evidence="3">DSM 115977</strain>
    </source>
</reference>
<dbReference type="Gene3D" id="1.10.150.320">
    <property type="entry name" value="Photosystem II 12 kDa extrinsic protein"/>
    <property type="match status" value="1"/>
</dbReference>
<keyword evidence="2" id="KW-0472">Membrane</keyword>
<keyword evidence="2" id="KW-0812">Transmembrane</keyword>
<proteinExistence type="predicted"/>
<feature type="transmembrane region" description="Helical" evidence="2">
    <location>
        <begin position="27"/>
        <end position="47"/>
    </location>
</feature>